<comment type="caution">
    <text evidence="2">The sequence shown here is derived from an EMBL/GenBank/DDBJ whole genome shotgun (WGS) entry which is preliminary data.</text>
</comment>
<feature type="compositionally biased region" description="Polar residues" evidence="1">
    <location>
        <begin position="546"/>
        <end position="563"/>
    </location>
</feature>
<keyword evidence="3" id="KW-1185">Reference proteome</keyword>
<feature type="region of interest" description="Disordered" evidence="1">
    <location>
        <begin position="191"/>
        <end position="227"/>
    </location>
</feature>
<protein>
    <submittedName>
        <fullName evidence="2">Uncharacterized protein</fullName>
    </submittedName>
</protein>
<gene>
    <name evidence="2" type="ORF">LSH36_6g11006</name>
</gene>
<proteinExistence type="predicted"/>
<feature type="compositionally biased region" description="Basic and acidic residues" evidence="1">
    <location>
        <begin position="421"/>
        <end position="432"/>
    </location>
</feature>
<feature type="compositionally biased region" description="Basic and acidic residues" evidence="1">
    <location>
        <begin position="393"/>
        <end position="404"/>
    </location>
</feature>
<sequence>MSRASRRHTRGDLVTAKKLDKTSSGKEEKRNKRDGFVRSSSLRYGEEKAKNLVKDINLKTSDINQDKDKGEKSSLFSKLFGRNKTKDSGSLKEEDKPDMVEHVTFSAQFPPQELGWCEAQHEHQANARSPLDCHDSIIHRLNTWPDESLCVALDRQDESSVEAVYHEIHNHSADCPMARSLATLPENVFPRSSSHSGSWSSLSELPVKPPHHDHVNGLQPRSHHRRDRMGGRQMMNTGDVHNNAPPDVRPKENHVNGLKLPAKEHTDVRQYKNTFDGPQLLNNATTALSPERPSHVTKVFKKYREMKCTVPCTNDISMEYCGRIQRKNSQLTKSRDSGVNCIGLVNGSHSQMFASSHYNTDVAPLNNHVQSLQNGTEGSLCDLDAPVPPGYYDRNKGTSQRHGENSFSSHKSPEQLGCDDAYPHQDLRRESSGVDTGDVSYNPDHHQHHQHSRHHDSELSIWSDNSRQTVREVRPSNKEVRHGVNRSAAGSHLNWRTYGHDPSLSPQDNGSACVGEEDPSYRGHSRSRSKSPLKSPKDVGEKSLRTKNTNRQSASSGKTLANQ</sequence>
<organism evidence="2 3">
    <name type="scientific">Paralvinella palmiformis</name>
    <dbReference type="NCBI Taxonomy" id="53620"/>
    <lineage>
        <taxon>Eukaryota</taxon>
        <taxon>Metazoa</taxon>
        <taxon>Spiralia</taxon>
        <taxon>Lophotrochozoa</taxon>
        <taxon>Annelida</taxon>
        <taxon>Polychaeta</taxon>
        <taxon>Sedentaria</taxon>
        <taxon>Canalipalpata</taxon>
        <taxon>Terebellida</taxon>
        <taxon>Terebelliformia</taxon>
        <taxon>Alvinellidae</taxon>
        <taxon>Paralvinella</taxon>
    </lineage>
</organism>
<name>A0AAD9NIL9_9ANNE</name>
<feature type="region of interest" description="Disordered" evidence="1">
    <location>
        <begin position="377"/>
        <end position="563"/>
    </location>
</feature>
<feature type="non-terminal residue" evidence="2">
    <location>
        <position position="1"/>
    </location>
</feature>
<feature type="compositionally biased region" description="Basic and acidic residues" evidence="1">
    <location>
        <begin position="535"/>
        <end position="544"/>
    </location>
</feature>
<dbReference type="EMBL" id="JAODUP010000006">
    <property type="protein sequence ID" value="KAK2169898.1"/>
    <property type="molecule type" value="Genomic_DNA"/>
</dbReference>
<dbReference type="AlphaFoldDB" id="A0AAD9NIL9"/>
<evidence type="ECO:0000256" key="1">
    <source>
        <dbReference type="SAM" id="MobiDB-lite"/>
    </source>
</evidence>
<feature type="region of interest" description="Disordered" evidence="1">
    <location>
        <begin position="1"/>
        <end position="41"/>
    </location>
</feature>
<accession>A0AAD9NIL9</accession>
<evidence type="ECO:0000313" key="2">
    <source>
        <dbReference type="EMBL" id="KAK2169898.1"/>
    </source>
</evidence>
<feature type="compositionally biased region" description="Basic and acidic residues" evidence="1">
    <location>
        <begin position="469"/>
        <end position="482"/>
    </location>
</feature>
<feature type="compositionally biased region" description="Basic and acidic residues" evidence="1">
    <location>
        <begin position="15"/>
        <end position="36"/>
    </location>
</feature>
<dbReference type="Proteomes" id="UP001208570">
    <property type="component" value="Unassembled WGS sequence"/>
</dbReference>
<feature type="compositionally biased region" description="Low complexity" evidence="1">
    <location>
        <begin position="192"/>
        <end position="203"/>
    </location>
</feature>
<evidence type="ECO:0000313" key="3">
    <source>
        <dbReference type="Proteomes" id="UP001208570"/>
    </source>
</evidence>
<reference evidence="2" key="1">
    <citation type="journal article" date="2023" name="Mol. Biol. Evol.">
        <title>Third-Generation Sequencing Reveals the Adaptive Role of the Epigenome in Three Deep-Sea Polychaetes.</title>
        <authorList>
            <person name="Perez M."/>
            <person name="Aroh O."/>
            <person name="Sun Y."/>
            <person name="Lan Y."/>
            <person name="Juniper S.K."/>
            <person name="Young C.R."/>
            <person name="Angers B."/>
            <person name="Qian P.Y."/>
        </authorList>
    </citation>
    <scope>NUCLEOTIDE SEQUENCE</scope>
    <source>
        <strain evidence="2">P08H-3</strain>
    </source>
</reference>